<dbReference type="CDD" id="cd17324">
    <property type="entry name" value="MFS_NepI_like"/>
    <property type="match status" value="1"/>
</dbReference>
<accession>A0AAQ1KG29</accession>
<feature type="transmembrane region" description="Helical" evidence="4">
    <location>
        <begin position="366"/>
        <end position="387"/>
    </location>
</feature>
<protein>
    <submittedName>
        <fullName evidence="6">Predicted arabinose efflux permease, MFS family</fullName>
    </submittedName>
</protein>
<name>A0AAQ1KG29_9PSED</name>
<feature type="transmembrane region" description="Helical" evidence="4">
    <location>
        <begin position="78"/>
        <end position="96"/>
    </location>
</feature>
<organism evidence="6 7">
    <name type="scientific">Pseudomonas citronellolis</name>
    <dbReference type="NCBI Taxonomy" id="53408"/>
    <lineage>
        <taxon>Bacteria</taxon>
        <taxon>Pseudomonadati</taxon>
        <taxon>Pseudomonadota</taxon>
        <taxon>Gammaproteobacteria</taxon>
        <taxon>Pseudomonadales</taxon>
        <taxon>Pseudomonadaceae</taxon>
        <taxon>Pseudomonas</taxon>
    </lineage>
</organism>
<feature type="transmembrane region" description="Helical" evidence="4">
    <location>
        <begin position="278"/>
        <end position="295"/>
    </location>
</feature>
<dbReference type="PANTHER" id="PTHR42910">
    <property type="entry name" value="TRANSPORTER SCO4007-RELATED"/>
    <property type="match status" value="1"/>
</dbReference>
<evidence type="ECO:0000259" key="5">
    <source>
        <dbReference type="PROSITE" id="PS50850"/>
    </source>
</evidence>
<gene>
    <name evidence="6" type="ORF">SAMN05216577_11521</name>
</gene>
<feature type="transmembrane region" description="Helical" evidence="4">
    <location>
        <begin position="41"/>
        <end position="66"/>
    </location>
</feature>
<dbReference type="EMBL" id="FOLS01000015">
    <property type="protein sequence ID" value="SFD03652.1"/>
    <property type="molecule type" value="Genomic_DNA"/>
</dbReference>
<sequence>MQATPPGLSRATAFTLALCCAFSVATIYYNQAMLSLIGDSFALGTAQVGQVAMLTQVGYAAGLLLFVPLGDRLVRRRLILALLVGNALSLLAAALAPSFALLLAASALVGLSAVSAQVIIPAATSLAASEQRGWALGLMVSGLSAGGLLARTLSGGVSHWLGWRGMFLLAALLDALLFAAILLRMPLTRPTSDQPYPALLRSILGLLREHPALRWSSLAGALTFAALNVFWGSMAALLAQPPYGYSSAQAGLFGLSAIAGILAASFLGRLTQQHGMRLSYLGAGALLATFTGLYLAGPLGLWLPLLLAATLLDIGNRANQLANQARVLALAPDAVSRLNTAFMVSYFAGGAAGSALGAMAAGHAGWHGLALVGAGFALAALLAVWLFDRRRYAEHAG</sequence>
<feature type="transmembrane region" description="Helical" evidence="4">
    <location>
        <begin position="134"/>
        <end position="153"/>
    </location>
</feature>
<dbReference type="SUPFAM" id="SSF103473">
    <property type="entry name" value="MFS general substrate transporter"/>
    <property type="match status" value="1"/>
</dbReference>
<dbReference type="InterPro" id="IPR011701">
    <property type="entry name" value="MFS"/>
</dbReference>
<dbReference type="GO" id="GO:0022857">
    <property type="term" value="F:transmembrane transporter activity"/>
    <property type="evidence" value="ECO:0007669"/>
    <property type="project" value="InterPro"/>
</dbReference>
<evidence type="ECO:0000256" key="2">
    <source>
        <dbReference type="ARBA" id="ARBA00022989"/>
    </source>
</evidence>
<feature type="domain" description="Major facilitator superfamily (MFS) profile" evidence="5">
    <location>
        <begin position="9"/>
        <end position="391"/>
    </location>
</feature>
<dbReference type="PROSITE" id="PS50850">
    <property type="entry name" value="MFS"/>
    <property type="match status" value="1"/>
</dbReference>
<comment type="caution">
    <text evidence="6">The sequence shown here is derived from an EMBL/GenBank/DDBJ whole genome shotgun (WGS) entry which is preliminary data.</text>
</comment>
<dbReference type="Pfam" id="PF07690">
    <property type="entry name" value="MFS_1"/>
    <property type="match status" value="1"/>
</dbReference>
<dbReference type="Proteomes" id="UP000183385">
    <property type="component" value="Unassembled WGS sequence"/>
</dbReference>
<feature type="transmembrane region" description="Helical" evidence="4">
    <location>
        <begin position="12"/>
        <end position="29"/>
    </location>
</feature>
<dbReference type="RefSeq" id="WP_074980837.1">
    <property type="nucleotide sequence ID" value="NZ_FOLS01000015.1"/>
</dbReference>
<keyword evidence="3 4" id="KW-0472">Membrane</keyword>
<dbReference type="InterPro" id="IPR036259">
    <property type="entry name" value="MFS_trans_sf"/>
</dbReference>
<proteinExistence type="predicted"/>
<keyword evidence="1 4" id="KW-0812">Transmembrane</keyword>
<evidence type="ECO:0000256" key="1">
    <source>
        <dbReference type="ARBA" id="ARBA00022692"/>
    </source>
</evidence>
<keyword evidence="7" id="KW-1185">Reference proteome</keyword>
<feature type="transmembrane region" description="Helical" evidence="4">
    <location>
        <begin position="102"/>
        <end position="122"/>
    </location>
</feature>
<dbReference type="Gene3D" id="1.20.1250.20">
    <property type="entry name" value="MFS general substrate transporter like domains"/>
    <property type="match status" value="1"/>
</dbReference>
<dbReference type="AlphaFoldDB" id="A0AAQ1KG29"/>
<evidence type="ECO:0000313" key="7">
    <source>
        <dbReference type="Proteomes" id="UP000183385"/>
    </source>
</evidence>
<evidence type="ECO:0000313" key="6">
    <source>
        <dbReference type="EMBL" id="SFD03652.1"/>
    </source>
</evidence>
<reference evidence="6 7" key="1">
    <citation type="submission" date="2016-10" db="EMBL/GenBank/DDBJ databases">
        <authorList>
            <person name="Varghese N."/>
            <person name="Submissions S."/>
        </authorList>
    </citation>
    <scope>NUCLEOTIDE SEQUENCE [LARGE SCALE GENOMIC DNA]</scope>
    <source>
        <strain evidence="6 7">LMG 18378</strain>
    </source>
</reference>
<dbReference type="PANTHER" id="PTHR42910:SF1">
    <property type="entry name" value="MAJOR FACILITATOR SUPERFAMILY (MFS) PROFILE DOMAIN-CONTAINING PROTEIN"/>
    <property type="match status" value="1"/>
</dbReference>
<feature type="transmembrane region" description="Helical" evidence="4">
    <location>
        <begin position="245"/>
        <end position="266"/>
    </location>
</feature>
<keyword evidence="2 4" id="KW-1133">Transmembrane helix</keyword>
<evidence type="ECO:0000256" key="4">
    <source>
        <dbReference type="SAM" id="Phobius"/>
    </source>
</evidence>
<feature type="transmembrane region" description="Helical" evidence="4">
    <location>
        <begin position="218"/>
        <end position="239"/>
    </location>
</feature>
<feature type="transmembrane region" description="Helical" evidence="4">
    <location>
        <begin position="165"/>
        <end position="183"/>
    </location>
</feature>
<dbReference type="InterPro" id="IPR020846">
    <property type="entry name" value="MFS_dom"/>
</dbReference>
<evidence type="ECO:0000256" key="3">
    <source>
        <dbReference type="ARBA" id="ARBA00023136"/>
    </source>
</evidence>